<organism evidence="2 3">
    <name type="scientific">Ensete ventricosum</name>
    <name type="common">Abyssinian banana</name>
    <name type="synonym">Musa ensete</name>
    <dbReference type="NCBI Taxonomy" id="4639"/>
    <lineage>
        <taxon>Eukaryota</taxon>
        <taxon>Viridiplantae</taxon>
        <taxon>Streptophyta</taxon>
        <taxon>Embryophyta</taxon>
        <taxon>Tracheophyta</taxon>
        <taxon>Spermatophyta</taxon>
        <taxon>Magnoliopsida</taxon>
        <taxon>Liliopsida</taxon>
        <taxon>Zingiberales</taxon>
        <taxon>Musaceae</taxon>
        <taxon>Ensete</taxon>
    </lineage>
</organism>
<protein>
    <submittedName>
        <fullName evidence="2">Uncharacterized protein</fullName>
    </submittedName>
</protein>
<gene>
    <name evidence="2" type="ORF">OPV22_032908</name>
</gene>
<evidence type="ECO:0000313" key="3">
    <source>
        <dbReference type="Proteomes" id="UP001222027"/>
    </source>
</evidence>
<comment type="caution">
    <text evidence="2">The sequence shown here is derived from an EMBL/GenBank/DDBJ whole genome shotgun (WGS) entry which is preliminary data.</text>
</comment>
<feature type="region of interest" description="Disordered" evidence="1">
    <location>
        <begin position="1"/>
        <end position="30"/>
    </location>
</feature>
<evidence type="ECO:0000256" key="1">
    <source>
        <dbReference type="SAM" id="MobiDB-lite"/>
    </source>
</evidence>
<name>A0AAV8PWQ6_ENSVE</name>
<sequence length="103" mass="11423">MAATESGTHARSRGGRGEDDGGSNGGGVGMEQTHSQLYYYNRPKLLKVASDVDVGHQLMSGLPRSRQRCFFLSRLQFRSAIMKQVAQARLRPLQLHHLSVEKV</sequence>
<evidence type="ECO:0000313" key="2">
    <source>
        <dbReference type="EMBL" id="KAJ8459982.1"/>
    </source>
</evidence>
<dbReference type="AlphaFoldDB" id="A0AAV8PWQ6"/>
<reference evidence="2 3" key="1">
    <citation type="submission" date="2022-12" db="EMBL/GenBank/DDBJ databases">
        <title>Chromosome-scale assembly of the Ensete ventricosum genome.</title>
        <authorList>
            <person name="Dussert Y."/>
            <person name="Stocks J."/>
            <person name="Wendawek A."/>
            <person name="Woldeyes F."/>
            <person name="Nichols R.A."/>
            <person name="Borrell J.S."/>
        </authorList>
    </citation>
    <scope>NUCLEOTIDE SEQUENCE [LARGE SCALE GENOMIC DNA]</scope>
    <source>
        <strain evidence="3">cv. Maze</strain>
        <tissue evidence="2">Seeds</tissue>
    </source>
</reference>
<keyword evidence="3" id="KW-1185">Reference proteome</keyword>
<proteinExistence type="predicted"/>
<accession>A0AAV8PWQ6</accession>
<dbReference type="Proteomes" id="UP001222027">
    <property type="component" value="Unassembled WGS sequence"/>
</dbReference>
<dbReference type="EMBL" id="JAQQAF010000009">
    <property type="protein sequence ID" value="KAJ8459982.1"/>
    <property type="molecule type" value="Genomic_DNA"/>
</dbReference>